<comment type="caution">
    <text evidence="2">The sequence shown here is derived from an EMBL/GenBank/DDBJ whole genome shotgun (WGS) entry which is preliminary data.</text>
</comment>
<evidence type="ECO:0000313" key="3">
    <source>
        <dbReference type="Proteomes" id="UP000321456"/>
    </source>
</evidence>
<protein>
    <recommendedName>
        <fullName evidence="4">START domain-containing protein</fullName>
    </recommendedName>
</protein>
<evidence type="ECO:0008006" key="4">
    <source>
        <dbReference type="Google" id="ProtNLM"/>
    </source>
</evidence>
<sequence length="230" mass="26462">MEKTKANKSNWIKIICLAIVIITFCPASIAQDQETDSHEWKLIKKKKNKKEVEGWSLYKRKVSGSKLHEFKVVGQVNSSMKTAQGTAMEMFTDSSLYFSRKGKPTGTFKILEQTENELTLYSYMYGRAFVKDRDVVVRYSLYEDLMGKAMGVKWHQVDVAGYEATDKVVRMPVDIGDWRFKEIDHNSCMASGTFRFHPGGNPPAWMINMMAKWVIPSEIVHLREFVKSKP</sequence>
<evidence type="ECO:0000313" key="2">
    <source>
        <dbReference type="EMBL" id="TXN37295.1"/>
    </source>
</evidence>
<dbReference type="SUPFAM" id="SSF55961">
    <property type="entry name" value="Bet v1-like"/>
    <property type="match status" value="1"/>
</dbReference>
<accession>A0A5C8V620</accession>
<dbReference type="InterPro" id="IPR023393">
    <property type="entry name" value="START-like_dom_sf"/>
</dbReference>
<dbReference type="EMBL" id="VRUR01000001">
    <property type="protein sequence ID" value="TXN37295.1"/>
    <property type="molecule type" value="Genomic_DNA"/>
</dbReference>
<dbReference type="Gene3D" id="3.30.530.20">
    <property type="match status" value="1"/>
</dbReference>
<organism evidence="2 3">
    <name type="scientific">Flagellimonas hymeniacidonis</name>
    <dbReference type="NCBI Taxonomy" id="2603628"/>
    <lineage>
        <taxon>Bacteria</taxon>
        <taxon>Pseudomonadati</taxon>
        <taxon>Bacteroidota</taxon>
        <taxon>Flavobacteriia</taxon>
        <taxon>Flavobacteriales</taxon>
        <taxon>Flavobacteriaceae</taxon>
        <taxon>Flagellimonas</taxon>
    </lineage>
</organism>
<gene>
    <name evidence="2" type="ORF">FVB32_03140</name>
</gene>
<dbReference type="AlphaFoldDB" id="A0A5C8V620"/>
<keyword evidence="3" id="KW-1185">Reference proteome</keyword>
<feature type="signal peptide" evidence="1">
    <location>
        <begin position="1"/>
        <end position="30"/>
    </location>
</feature>
<keyword evidence="1" id="KW-0732">Signal</keyword>
<feature type="chain" id="PRO_5023039736" description="START domain-containing protein" evidence="1">
    <location>
        <begin position="31"/>
        <end position="230"/>
    </location>
</feature>
<dbReference type="RefSeq" id="WP_147741125.1">
    <property type="nucleotide sequence ID" value="NZ_VRUR01000001.1"/>
</dbReference>
<proteinExistence type="predicted"/>
<dbReference type="Proteomes" id="UP000321456">
    <property type="component" value="Unassembled WGS sequence"/>
</dbReference>
<name>A0A5C8V620_9FLAO</name>
<evidence type="ECO:0000256" key="1">
    <source>
        <dbReference type="SAM" id="SignalP"/>
    </source>
</evidence>
<reference evidence="2 3" key="1">
    <citation type="submission" date="2019-08" db="EMBL/GenBank/DDBJ databases">
        <title>Professor.</title>
        <authorList>
            <person name="Park J.S."/>
        </authorList>
    </citation>
    <scope>NUCLEOTIDE SEQUENCE [LARGE SCALE GENOMIC DNA]</scope>
    <source>
        <strain evidence="2 3">176CP5-101</strain>
    </source>
</reference>